<accession>A0ABQ5D8N9</accession>
<keyword evidence="6" id="KW-0064">Aspartyl protease</keyword>
<feature type="domain" description="Integrase catalytic" evidence="16">
    <location>
        <begin position="570"/>
        <end position="740"/>
    </location>
</feature>
<keyword evidence="14" id="KW-0233">DNA recombination</keyword>
<dbReference type="InterPro" id="IPR000477">
    <property type="entry name" value="RT_dom"/>
</dbReference>
<evidence type="ECO:0000256" key="6">
    <source>
        <dbReference type="ARBA" id="ARBA00022750"/>
    </source>
</evidence>
<dbReference type="InterPro" id="IPR043128">
    <property type="entry name" value="Rev_trsase/Diguanyl_cyclase"/>
</dbReference>
<organism evidence="17 18">
    <name type="scientific">Tanacetum coccineum</name>
    <dbReference type="NCBI Taxonomy" id="301880"/>
    <lineage>
        <taxon>Eukaryota</taxon>
        <taxon>Viridiplantae</taxon>
        <taxon>Streptophyta</taxon>
        <taxon>Embryophyta</taxon>
        <taxon>Tracheophyta</taxon>
        <taxon>Spermatophyta</taxon>
        <taxon>Magnoliopsida</taxon>
        <taxon>eudicotyledons</taxon>
        <taxon>Gunneridae</taxon>
        <taxon>Pentapetalae</taxon>
        <taxon>asterids</taxon>
        <taxon>campanulids</taxon>
        <taxon>Asterales</taxon>
        <taxon>Asteraceae</taxon>
        <taxon>Asteroideae</taxon>
        <taxon>Anthemideae</taxon>
        <taxon>Anthemidinae</taxon>
        <taxon>Tanacetum</taxon>
    </lineage>
</organism>
<dbReference type="InterPro" id="IPR041588">
    <property type="entry name" value="Integrase_H2C2"/>
</dbReference>
<evidence type="ECO:0000313" key="18">
    <source>
        <dbReference type="Proteomes" id="UP001151760"/>
    </source>
</evidence>
<dbReference type="Gene3D" id="3.30.420.10">
    <property type="entry name" value="Ribonuclease H-like superfamily/Ribonuclease H"/>
    <property type="match status" value="1"/>
</dbReference>
<dbReference type="SUPFAM" id="SSF53098">
    <property type="entry name" value="Ribonuclease H-like"/>
    <property type="match status" value="1"/>
</dbReference>
<evidence type="ECO:0000256" key="3">
    <source>
        <dbReference type="ARBA" id="ARBA00022695"/>
    </source>
</evidence>
<dbReference type="Pfam" id="PF24626">
    <property type="entry name" value="SH3_Tf2-1"/>
    <property type="match status" value="1"/>
</dbReference>
<name>A0ABQ5D8N9_9ASTR</name>
<dbReference type="PROSITE" id="PS50994">
    <property type="entry name" value="INTEGRASE"/>
    <property type="match status" value="1"/>
</dbReference>
<keyword evidence="10" id="KW-0229">DNA integration</keyword>
<dbReference type="InterPro" id="IPR043502">
    <property type="entry name" value="DNA/RNA_pol_sf"/>
</dbReference>
<dbReference type="InterPro" id="IPR056924">
    <property type="entry name" value="SH3_Tf2-1"/>
</dbReference>
<keyword evidence="13" id="KW-0238">DNA-binding</keyword>
<reference evidence="17" key="1">
    <citation type="journal article" date="2022" name="Int. J. Mol. Sci.">
        <title>Draft Genome of Tanacetum Coccineum: Genomic Comparison of Closely Related Tanacetum-Family Plants.</title>
        <authorList>
            <person name="Yamashiro T."/>
            <person name="Shiraishi A."/>
            <person name="Nakayama K."/>
            <person name="Satake H."/>
        </authorList>
    </citation>
    <scope>NUCLEOTIDE SEQUENCE</scope>
</reference>
<evidence type="ECO:0000256" key="7">
    <source>
        <dbReference type="ARBA" id="ARBA00022759"/>
    </source>
</evidence>
<keyword evidence="9" id="KW-0460">Magnesium</keyword>
<evidence type="ECO:0000259" key="16">
    <source>
        <dbReference type="PROSITE" id="PS50994"/>
    </source>
</evidence>
<keyword evidence="3" id="KW-0548">Nucleotidyltransferase</keyword>
<comment type="caution">
    <text evidence="17">The sequence shown here is derived from an EMBL/GenBank/DDBJ whole genome shotgun (WGS) entry which is preliminary data.</text>
</comment>
<keyword evidence="7" id="KW-0255">Endonuclease</keyword>
<evidence type="ECO:0000256" key="1">
    <source>
        <dbReference type="ARBA" id="ARBA00022670"/>
    </source>
</evidence>
<keyword evidence="11" id="KW-0695">RNA-directed DNA polymerase</keyword>
<keyword evidence="4" id="KW-0540">Nuclease</keyword>
<keyword evidence="2" id="KW-0808">Transferase</keyword>
<dbReference type="InterPro" id="IPR050951">
    <property type="entry name" value="Retrovirus_Pol_polyprotein"/>
</dbReference>
<keyword evidence="18" id="KW-1185">Reference proteome</keyword>
<evidence type="ECO:0000256" key="14">
    <source>
        <dbReference type="ARBA" id="ARBA00023172"/>
    </source>
</evidence>
<dbReference type="CDD" id="cd00303">
    <property type="entry name" value="retropepsin_like"/>
    <property type="match status" value="1"/>
</dbReference>
<evidence type="ECO:0000256" key="2">
    <source>
        <dbReference type="ARBA" id="ARBA00022679"/>
    </source>
</evidence>
<keyword evidence="12" id="KW-0239">DNA-directed DNA polymerase</keyword>
<evidence type="ECO:0000256" key="10">
    <source>
        <dbReference type="ARBA" id="ARBA00022908"/>
    </source>
</evidence>
<dbReference type="InterPro" id="IPR021109">
    <property type="entry name" value="Peptidase_aspartic_dom_sf"/>
</dbReference>
<dbReference type="InterPro" id="IPR001584">
    <property type="entry name" value="Integrase_cat-core"/>
</dbReference>
<evidence type="ECO:0000256" key="15">
    <source>
        <dbReference type="ARBA" id="ARBA00023268"/>
    </source>
</evidence>
<keyword evidence="5" id="KW-0479">Metal-binding</keyword>
<dbReference type="Gene3D" id="3.10.10.10">
    <property type="entry name" value="HIV Type 1 Reverse Transcriptase, subunit A, domain 1"/>
    <property type="match status" value="1"/>
</dbReference>
<evidence type="ECO:0000256" key="5">
    <source>
        <dbReference type="ARBA" id="ARBA00022723"/>
    </source>
</evidence>
<evidence type="ECO:0000256" key="11">
    <source>
        <dbReference type="ARBA" id="ARBA00022918"/>
    </source>
</evidence>
<dbReference type="PANTHER" id="PTHR37984">
    <property type="entry name" value="PROTEIN CBG26694"/>
    <property type="match status" value="1"/>
</dbReference>
<keyword evidence="8" id="KW-0378">Hydrolase</keyword>
<dbReference type="CDD" id="cd01647">
    <property type="entry name" value="RT_LTR"/>
    <property type="match status" value="1"/>
</dbReference>
<gene>
    <name evidence="17" type="ORF">Tco_0926065</name>
</gene>
<reference evidence="17" key="2">
    <citation type="submission" date="2022-01" db="EMBL/GenBank/DDBJ databases">
        <authorList>
            <person name="Yamashiro T."/>
            <person name="Shiraishi A."/>
            <person name="Satake H."/>
            <person name="Nakayama K."/>
        </authorList>
    </citation>
    <scope>NUCLEOTIDE SEQUENCE</scope>
</reference>
<dbReference type="InterPro" id="IPR012337">
    <property type="entry name" value="RNaseH-like_sf"/>
</dbReference>
<evidence type="ECO:0000256" key="4">
    <source>
        <dbReference type="ARBA" id="ARBA00022722"/>
    </source>
</evidence>
<keyword evidence="1" id="KW-0645">Protease</keyword>
<proteinExistence type="predicted"/>
<evidence type="ECO:0000313" key="17">
    <source>
        <dbReference type="EMBL" id="GJT35646.1"/>
    </source>
</evidence>
<dbReference type="InterPro" id="IPR036397">
    <property type="entry name" value="RNaseH_sf"/>
</dbReference>
<dbReference type="EMBL" id="BQNB010015067">
    <property type="protein sequence ID" value="GJT35646.1"/>
    <property type="molecule type" value="Genomic_DNA"/>
</dbReference>
<dbReference type="SUPFAM" id="SSF56672">
    <property type="entry name" value="DNA/RNA polymerases"/>
    <property type="match status" value="1"/>
</dbReference>
<dbReference type="Proteomes" id="UP001151760">
    <property type="component" value="Unassembled WGS sequence"/>
</dbReference>
<dbReference type="SUPFAM" id="SSF50630">
    <property type="entry name" value="Acid proteases"/>
    <property type="match status" value="1"/>
</dbReference>
<dbReference type="Gene3D" id="1.10.340.70">
    <property type="match status" value="1"/>
</dbReference>
<dbReference type="Pfam" id="PF17919">
    <property type="entry name" value="RT_RNaseH_2"/>
    <property type="match status" value="1"/>
</dbReference>
<evidence type="ECO:0000256" key="9">
    <source>
        <dbReference type="ARBA" id="ARBA00022842"/>
    </source>
</evidence>
<protein>
    <submittedName>
        <fullName evidence="17">Retrotransposable element Tf2</fullName>
    </submittedName>
</protein>
<dbReference type="Gene3D" id="3.30.70.270">
    <property type="match status" value="2"/>
</dbReference>
<evidence type="ECO:0000256" key="13">
    <source>
        <dbReference type="ARBA" id="ARBA00023125"/>
    </source>
</evidence>
<dbReference type="Pfam" id="PF17921">
    <property type="entry name" value="Integrase_H2C2"/>
    <property type="match status" value="1"/>
</dbReference>
<dbReference type="PANTHER" id="PTHR37984:SF5">
    <property type="entry name" value="PROTEIN NYNRIN-LIKE"/>
    <property type="match status" value="1"/>
</dbReference>
<sequence>MTQKEYQEKRAQNLCFYCDQKYTSGHKCNGQLFSIVLLADKEWENEEEYMEEDNPIPEEVPQVSLNALNEANSFQILRSTGKIGKHEVHILVDCRATHNFLDVNVAKQVGCKTNKTYPLEVVVSGGRKLISNVVCKNFEWQLQGETFYTDMMILPLRGCEMVLGIQWLDGKNRDKEFEGSANVELLMFCVYPNTGVNLMNLEGQNKGEEIYPELAKVVDTFADVFNVPTELPPKRSHDHRIPLLPNTQPINIRPYRHPPMQKDAIEVMVKGLLNSGVIKPSNSPFASPIVMVKKDNTWRMCVDYRQLNKNTMKDKFPIPIIEELIKELHGATIFSKLDLRSGYHQIRMHKEDIPKTAFKTHQGHYEFLVMPFGLTNAPLTFQALMNENQLFAKQSKCVFGTKQVEYLGHVISASGVATDPSKIKAMQDWPVPNNVKQLRGFLGLIGYKWTDEAQVAFENLKVAMQKAPILALPDFTKPFEVETDASGVDHFSLKYLLDQKITTPTQMKWLPKLMGFDYENGQEAKRHYVWSNNQLTRKDKIVVGNDPKLRKELLKHFHEGVVGGHSRVKVTTHKICLMLYWKGLRKQVKQYVRECLVCQRCKPDLAVYPVDRLSKYAHFMALAHPFTAQHVAQAFLDNVYKLHGLPKLIISERDKVFLSKFWSKLFKLLQVQLLKSISYHPQTDGQTEVVNRCLEGYLRCMTGEHPKEWLKWLSLAKLWYNSNFHTSIQTTPFEFVYGIPPPIHVPCLGGISKEKQQADKGRSERQFEEGDWVLLKLQPHRQVTVRVDKQHKFSPKYYGPFKVLSKVGQVAYKLELNSQAQIHNVFHVSQLKGYRGEAPNGHQIEIPLCDQNGMIATQPLAILDRKMAKKKNDVAVYGLVQWTNRTKDNATWEPLD</sequence>
<dbReference type="InterPro" id="IPR041577">
    <property type="entry name" value="RT_RNaseH_2"/>
</dbReference>
<evidence type="ECO:0000256" key="12">
    <source>
        <dbReference type="ARBA" id="ARBA00022932"/>
    </source>
</evidence>
<keyword evidence="15" id="KW-0511">Multifunctional enzyme</keyword>
<dbReference type="Pfam" id="PF00078">
    <property type="entry name" value="RVT_1"/>
    <property type="match status" value="1"/>
</dbReference>
<evidence type="ECO:0000256" key="8">
    <source>
        <dbReference type="ARBA" id="ARBA00022801"/>
    </source>
</evidence>
<dbReference type="Gene3D" id="2.40.70.10">
    <property type="entry name" value="Acid Proteases"/>
    <property type="match status" value="1"/>
</dbReference>
<dbReference type="Pfam" id="PF08284">
    <property type="entry name" value="RVP_2"/>
    <property type="match status" value="1"/>
</dbReference>